<dbReference type="RefSeq" id="WP_089716417.1">
    <property type="nucleotide sequence ID" value="NZ_FNEH01000021.1"/>
</dbReference>
<name>A0A1G8PV92_9FIRM</name>
<accession>A0A1G8PV92</accession>
<evidence type="ECO:0000313" key="2">
    <source>
        <dbReference type="Proteomes" id="UP000198945"/>
    </source>
</evidence>
<dbReference type="EMBL" id="FNEH01000021">
    <property type="protein sequence ID" value="SDI96362.1"/>
    <property type="molecule type" value="Genomic_DNA"/>
</dbReference>
<proteinExistence type="predicted"/>
<evidence type="ECO:0000313" key="1">
    <source>
        <dbReference type="EMBL" id="SDI96362.1"/>
    </source>
</evidence>
<reference evidence="1 2" key="1">
    <citation type="submission" date="2016-10" db="EMBL/GenBank/DDBJ databases">
        <authorList>
            <person name="de Groot N.N."/>
        </authorList>
    </citation>
    <scope>NUCLEOTIDE SEQUENCE [LARGE SCALE GENOMIC DNA]</scope>
    <source>
        <strain evidence="1 2">WG7</strain>
    </source>
</reference>
<evidence type="ECO:0008006" key="3">
    <source>
        <dbReference type="Google" id="ProtNLM"/>
    </source>
</evidence>
<gene>
    <name evidence="1" type="ORF">SAMN04515654_12140</name>
</gene>
<sequence length="91" mass="10432">MGHAKKIGPSRSKSDMNSFYNDYIACFDLDFSWNEQQLNRVKVYWEAGYHIADIAEKVDRIIDEVAILIIDLSRKGEIEERSGGVFGDKCN</sequence>
<dbReference type="AlphaFoldDB" id="A0A1G8PV92"/>
<protein>
    <recommendedName>
        <fullName evidence="3">Helix-turn-helix domain containing protein</fullName>
    </recommendedName>
</protein>
<organism evidence="1 2">
    <name type="scientific">Halanaerobium congolense</name>
    <dbReference type="NCBI Taxonomy" id="54121"/>
    <lineage>
        <taxon>Bacteria</taxon>
        <taxon>Bacillati</taxon>
        <taxon>Bacillota</taxon>
        <taxon>Clostridia</taxon>
        <taxon>Halanaerobiales</taxon>
        <taxon>Halanaerobiaceae</taxon>
        <taxon>Halanaerobium</taxon>
    </lineage>
</organism>
<dbReference type="Proteomes" id="UP000198945">
    <property type="component" value="Unassembled WGS sequence"/>
</dbReference>